<comment type="similarity">
    <text evidence="8">Belongs to the polysaccharide lyase 1 family.</text>
</comment>
<sequence>MILAIISICLFASIPSISSSSSPPTPISTNNASCGGSGNPIDDCWRRCDPGWADDRQRLADCGVGFGRDAVGGGKGGRLYVVNDSSDDAERPGTLRHGLGQDEALWIVFARDMTIRPAHELVVRPRKTVDGRGARVVVGDGGACFAVRGARDVVIHGITIRGCRPKPKAAAAADESMGSSSSHDDDVSDGDGVSVINSTDVWIDHCTFEDCADGLIDVVEGSTRVTLSNNLLQNHDKAMLLGHSDEYTDDAAMRVTVAFNRFGPGLVQRMPRCRFGLFHVINNDYIDWEMYAVGGSSAPTIVSHGNRFSADKAKEVTKRDGDAPESVWCKWNWISEGDLMLNGAFFKTSGKAGPDLKAPSFARSASSVPSITSSAGALSCKEGSPC</sequence>
<dbReference type="Proteomes" id="UP000032180">
    <property type="component" value="Chromosome 5"/>
</dbReference>
<dbReference type="HOGENOM" id="CLU_026608_0_1_1"/>
<dbReference type="InterPro" id="IPR012334">
    <property type="entry name" value="Pectin_lyas_fold"/>
</dbReference>
<keyword evidence="12" id="KW-1185">Reference proteome</keyword>
<name>A0A0D9WEP9_9ORYZ</name>
<dbReference type="GO" id="GO:0045490">
    <property type="term" value="P:pectin catabolic process"/>
    <property type="evidence" value="ECO:0007669"/>
    <property type="project" value="UniProtKB-UniPathway"/>
</dbReference>
<feature type="region of interest" description="Disordered" evidence="9">
    <location>
        <begin position="171"/>
        <end position="190"/>
    </location>
</feature>
<reference evidence="11" key="3">
    <citation type="submission" date="2015-04" db="UniProtKB">
        <authorList>
            <consortium name="EnsemblPlants"/>
        </authorList>
    </citation>
    <scope>IDENTIFICATION</scope>
</reference>
<dbReference type="PANTHER" id="PTHR31683:SF187">
    <property type="entry name" value="PECTATE LYASE 18-RELATED"/>
    <property type="match status" value="1"/>
</dbReference>
<evidence type="ECO:0000256" key="2">
    <source>
        <dbReference type="ARBA" id="ARBA00005220"/>
    </source>
</evidence>
<evidence type="ECO:0000256" key="8">
    <source>
        <dbReference type="RuleBase" id="RU361123"/>
    </source>
</evidence>
<dbReference type="Gene3D" id="2.160.20.10">
    <property type="entry name" value="Single-stranded right-handed beta-helix, Pectin lyase-like"/>
    <property type="match status" value="1"/>
</dbReference>
<keyword evidence="5 8" id="KW-0732">Signal</keyword>
<dbReference type="STRING" id="77586.A0A0D9WEP9"/>
<feature type="domain" description="Pectate lyase" evidence="10">
    <location>
        <begin position="112"/>
        <end position="314"/>
    </location>
</feature>
<keyword evidence="4 8" id="KW-0479">Metal-binding</keyword>
<organism evidence="11 12">
    <name type="scientific">Leersia perrieri</name>
    <dbReference type="NCBI Taxonomy" id="77586"/>
    <lineage>
        <taxon>Eukaryota</taxon>
        <taxon>Viridiplantae</taxon>
        <taxon>Streptophyta</taxon>
        <taxon>Embryophyta</taxon>
        <taxon>Tracheophyta</taxon>
        <taxon>Spermatophyta</taxon>
        <taxon>Magnoliopsida</taxon>
        <taxon>Liliopsida</taxon>
        <taxon>Poales</taxon>
        <taxon>Poaceae</taxon>
        <taxon>BOP clade</taxon>
        <taxon>Oryzoideae</taxon>
        <taxon>Oryzeae</taxon>
        <taxon>Oryzinae</taxon>
        <taxon>Leersia</taxon>
    </lineage>
</organism>
<dbReference type="SMART" id="SM00656">
    <property type="entry name" value="Amb_all"/>
    <property type="match status" value="1"/>
</dbReference>
<dbReference type="InterPro" id="IPR018082">
    <property type="entry name" value="AmbAllergen"/>
</dbReference>
<reference evidence="12" key="2">
    <citation type="submission" date="2013-12" db="EMBL/GenBank/DDBJ databases">
        <authorList>
            <person name="Yu Y."/>
            <person name="Lee S."/>
            <person name="de Baynast K."/>
            <person name="Wissotski M."/>
            <person name="Liu L."/>
            <person name="Talag J."/>
            <person name="Goicoechea J."/>
            <person name="Angelova A."/>
            <person name="Jetty R."/>
            <person name="Kudrna D."/>
            <person name="Golser W."/>
            <person name="Rivera L."/>
            <person name="Zhang J."/>
            <person name="Wing R."/>
        </authorList>
    </citation>
    <scope>NUCLEOTIDE SEQUENCE</scope>
</reference>
<dbReference type="UniPathway" id="UPA00545">
    <property type="reaction ID" value="UER00824"/>
</dbReference>
<dbReference type="InterPro" id="IPR002022">
    <property type="entry name" value="Pec_lyase"/>
</dbReference>
<feature type="compositionally biased region" description="Low complexity" evidence="9">
    <location>
        <begin position="171"/>
        <end position="181"/>
    </location>
</feature>
<dbReference type="AlphaFoldDB" id="A0A0D9WEP9"/>
<proteinExistence type="inferred from homology"/>
<dbReference type="Pfam" id="PF00544">
    <property type="entry name" value="Pectate_lyase_4"/>
    <property type="match status" value="1"/>
</dbReference>
<evidence type="ECO:0000313" key="12">
    <source>
        <dbReference type="Proteomes" id="UP000032180"/>
    </source>
</evidence>
<evidence type="ECO:0000259" key="10">
    <source>
        <dbReference type="SMART" id="SM00656"/>
    </source>
</evidence>
<evidence type="ECO:0000256" key="6">
    <source>
        <dbReference type="ARBA" id="ARBA00022837"/>
    </source>
</evidence>
<dbReference type="EnsemblPlants" id="LPERR05G08190.1">
    <property type="protein sequence ID" value="LPERR05G08190.1"/>
    <property type="gene ID" value="LPERR05G08190"/>
</dbReference>
<feature type="signal peptide" evidence="8">
    <location>
        <begin position="1"/>
        <end position="19"/>
    </location>
</feature>
<dbReference type="PRINTS" id="PR00807">
    <property type="entry name" value="AMBALLERGEN"/>
</dbReference>
<dbReference type="EC" id="4.2.2.2" evidence="3 8"/>
<dbReference type="SUPFAM" id="SSF51126">
    <property type="entry name" value="Pectin lyase-like"/>
    <property type="match status" value="1"/>
</dbReference>
<dbReference type="GO" id="GO:0046872">
    <property type="term" value="F:metal ion binding"/>
    <property type="evidence" value="ECO:0007669"/>
    <property type="project" value="UniProtKB-KW"/>
</dbReference>
<accession>A0A0D9WEP9</accession>
<evidence type="ECO:0000256" key="4">
    <source>
        <dbReference type="ARBA" id="ARBA00022723"/>
    </source>
</evidence>
<keyword evidence="6 8" id="KW-0106">Calcium</keyword>
<keyword evidence="7 8" id="KW-0456">Lyase</keyword>
<dbReference type="Gramene" id="LPERR05G08190.1">
    <property type="protein sequence ID" value="LPERR05G08190.1"/>
    <property type="gene ID" value="LPERR05G08190"/>
</dbReference>
<evidence type="ECO:0000313" key="11">
    <source>
        <dbReference type="EnsemblPlants" id="LPERR05G08190.1"/>
    </source>
</evidence>
<evidence type="ECO:0000256" key="1">
    <source>
        <dbReference type="ARBA" id="ARBA00000695"/>
    </source>
</evidence>
<dbReference type="GO" id="GO:0030570">
    <property type="term" value="F:pectate lyase activity"/>
    <property type="evidence" value="ECO:0007669"/>
    <property type="project" value="UniProtKB-EC"/>
</dbReference>
<feature type="chain" id="PRO_5005116003" description="Pectate lyase" evidence="8">
    <location>
        <begin position="20"/>
        <end position="386"/>
    </location>
</feature>
<evidence type="ECO:0000256" key="5">
    <source>
        <dbReference type="ARBA" id="ARBA00022729"/>
    </source>
</evidence>
<evidence type="ECO:0000256" key="7">
    <source>
        <dbReference type="ARBA" id="ARBA00023239"/>
    </source>
</evidence>
<evidence type="ECO:0000256" key="9">
    <source>
        <dbReference type="SAM" id="MobiDB-lite"/>
    </source>
</evidence>
<reference evidence="11 12" key="1">
    <citation type="submission" date="2012-08" db="EMBL/GenBank/DDBJ databases">
        <title>Oryza genome evolution.</title>
        <authorList>
            <person name="Wing R.A."/>
        </authorList>
    </citation>
    <scope>NUCLEOTIDE SEQUENCE</scope>
</reference>
<dbReference type="eggNOG" id="ENOG502QQ5F">
    <property type="taxonomic scope" value="Eukaryota"/>
</dbReference>
<comment type="cofactor">
    <cofactor evidence="8">
        <name>Ca(2+)</name>
        <dbReference type="ChEBI" id="CHEBI:29108"/>
    </cofactor>
    <text evidence="8">Binds 1 Ca(2+) ion. Required for its activity.</text>
</comment>
<comment type="pathway">
    <text evidence="2 8">Glycan metabolism; pectin degradation; 2-dehydro-3-deoxy-D-gluconate from pectin: step 2/5.</text>
</comment>
<evidence type="ECO:0000256" key="3">
    <source>
        <dbReference type="ARBA" id="ARBA00012272"/>
    </source>
</evidence>
<protein>
    <recommendedName>
        <fullName evidence="3 8">Pectate lyase</fullName>
        <ecNumber evidence="3 8">4.2.2.2</ecNumber>
    </recommendedName>
</protein>
<dbReference type="InterPro" id="IPR011050">
    <property type="entry name" value="Pectin_lyase_fold/virulence"/>
</dbReference>
<dbReference type="PANTHER" id="PTHR31683">
    <property type="entry name" value="PECTATE LYASE 18-RELATED"/>
    <property type="match status" value="1"/>
</dbReference>
<dbReference type="InterPro" id="IPR045032">
    <property type="entry name" value="PEL"/>
</dbReference>
<comment type="catalytic activity">
    <reaction evidence="1 8">
        <text>Eliminative cleavage of (1-&gt;4)-alpha-D-galacturonan to give oligosaccharides with 4-deoxy-alpha-D-galact-4-enuronosyl groups at their non-reducing ends.</text>
        <dbReference type="EC" id="4.2.2.2"/>
    </reaction>
</comment>